<proteinExistence type="inferred from homology"/>
<evidence type="ECO:0000313" key="8">
    <source>
        <dbReference type="EMBL" id="EGV60631.1"/>
    </source>
</evidence>
<dbReference type="Proteomes" id="UP000000707">
    <property type="component" value="Unassembled WGS sequence"/>
</dbReference>
<keyword evidence="5 6" id="KW-0539">Nucleus</keyword>
<evidence type="ECO:0000313" key="9">
    <source>
        <dbReference type="Proteomes" id="UP000000707"/>
    </source>
</evidence>
<dbReference type="KEGG" id="cten:18246339"/>
<keyword evidence="8" id="KW-0489">Methyltransferase</keyword>
<dbReference type="PANTHER" id="PTHR12945">
    <property type="entry name" value="TRANSLATION INITIATION FACTOR EIF3-RELATED"/>
    <property type="match status" value="1"/>
</dbReference>
<comment type="subcellular location">
    <subcellularLocation>
        <location evidence="1 6">Nucleus</location>
    </subcellularLocation>
</comment>
<dbReference type="PIRSF" id="PIRSF038170">
    <property type="entry name" value="tRNA_m1A_mtfrase"/>
    <property type="match status" value="1"/>
</dbReference>
<keyword evidence="9" id="KW-1185">Reference proteome</keyword>
<feature type="region of interest" description="Disordered" evidence="7">
    <location>
        <begin position="428"/>
        <end position="481"/>
    </location>
</feature>
<dbReference type="GO" id="GO:0005634">
    <property type="term" value="C:nucleus"/>
    <property type="evidence" value="ECO:0007669"/>
    <property type="project" value="UniProtKB-SubCell"/>
</dbReference>
<comment type="similarity">
    <text evidence="2 6">Belongs to the TRM6/GCD10 family.</text>
</comment>
<gene>
    <name evidence="8" type="ORF">CANTEDRAFT_112015</name>
</gene>
<dbReference type="EMBL" id="GL996528">
    <property type="protein sequence ID" value="EGV60631.1"/>
    <property type="molecule type" value="Genomic_DNA"/>
</dbReference>
<evidence type="ECO:0000256" key="6">
    <source>
        <dbReference type="PIRNR" id="PIRNR038170"/>
    </source>
</evidence>
<comment type="function">
    <text evidence="6">Substrate-binding subunit of tRNA (adenine-N1-)-methyltransferase, which catalyzes the formation of N1-methyladenine at position 58 (m1A58) in initiator methionyl-tRNA.</text>
</comment>
<evidence type="ECO:0000256" key="7">
    <source>
        <dbReference type="SAM" id="MobiDB-lite"/>
    </source>
</evidence>
<dbReference type="STRING" id="590646.G3BF45"/>
<evidence type="ECO:0000256" key="2">
    <source>
        <dbReference type="ARBA" id="ARBA00008320"/>
    </source>
</evidence>
<dbReference type="GO" id="GO:0031515">
    <property type="term" value="C:tRNA (m1A) methyltransferase complex"/>
    <property type="evidence" value="ECO:0007669"/>
    <property type="project" value="UniProtKB-UniRule"/>
</dbReference>
<dbReference type="Pfam" id="PF04189">
    <property type="entry name" value="Gcd10p"/>
    <property type="match status" value="1"/>
</dbReference>
<protein>
    <recommendedName>
        <fullName evidence="3 6">tRNA (adenine(58)-N(1))-methyltransferase non-catalytic subunit TRM6</fullName>
    </recommendedName>
</protein>
<dbReference type="GO" id="GO:0008168">
    <property type="term" value="F:methyltransferase activity"/>
    <property type="evidence" value="ECO:0007669"/>
    <property type="project" value="UniProtKB-KW"/>
</dbReference>
<dbReference type="eggNOG" id="KOG1416">
    <property type="taxonomic scope" value="Eukaryota"/>
</dbReference>
<sequence>MKDRSTITENHYVLVRLPSAGMKVVELRKGGNIALGKFGAFNVDDVLGYTYGQSFEIIDNDKLRPIKSLSEEVEMKEESSEDVEAEGDEEIIKDRLIKMLSNSSENNQNIINIGSKIQKLTNEEIDELKKSGATSNIGQLIIQKMIEGHEGFDKKTIFSQQKYLKRKQEKFLRRFTIDYLGSSQMLQYYLEKDSSKLLDMSEETLGSLMTYSNVKPGGKYLLIDETGGVILYSMLERMNCEGTVVLIHENEHANYSALKHSNLSDDLIRSKVKMINWLQILEPENEKIDFQSFSEAELNEMKAPKRSQYYRRQKRANDINEVIEMVQQGNFDAFISITTLDPTTYLPFVIPKVGGSRPITVYSQFKETLLQTQHFLSSDKRILAPSIFETRVRPYQTIPGRIHPLMTMRGYGGYIMVGTRVFPKESVQAVGRGMGRRKTPKKDESSMEPEDSQRGETPYVPEDSQKEDTSFVPEDSMELEK</sequence>
<organism evidence="9">
    <name type="scientific">Candida tenuis (strain ATCC 10573 / BCRC 21748 / CBS 615 / JCM 9827 / NBRC 10315 / NRRL Y-1498 / VKM Y-70)</name>
    <name type="common">Yeast</name>
    <name type="synonym">Yamadazyma tenuis</name>
    <dbReference type="NCBI Taxonomy" id="590646"/>
    <lineage>
        <taxon>Eukaryota</taxon>
        <taxon>Fungi</taxon>
        <taxon>Dikarya</taxon>
        <taxon>Ascomycota</taxon>
        <taxon>Saccharomycotina</taxon>
        <taxon>Pichiomycetes</taxon>
        <taxon>Debaryomycetaceae</taxon>
        <taxon>Yamadazyma</taxon>
    </lineage>
</organism>
<evidence type="ECO:0000256" key="4">
    <source>
        <dbReference type="ARBA" id="ARBA00022694"/>
    </source>
</evidence>
<keyword evidence="8" id="KW-0808">Transferase</keyword>
<dbReference type="OrthoDB" id="10254665at2759"/>
<dbReference type="AlphaFoldDB" id="G3BF45"/>
<evidence type="ECO:0000256" key="5">
    <source>
        <dbReference type="ARBA" id="ARBA00023242"/>
    </source>
</evidence>
<evidence type="ECO:0000256" key="1">
    <source>
        <dbReference type="ARBA" id="ARBA00004123"/>
    </source>
</evidence>
<evidence type="ECO:0000256" key="3">
    <source>
        <dbReference type="ARBA" id="ARBA00021704"/>
    </source>
</evidence>
<comment type="subunit">
    <text evidence="6">Heterotetramer.</text>
</comment>
<reference evidence="8 9" key="1">
    <citation type="journal article" date="2011" name="Proc. Natl. Acad. Sci. U.S.A.">
        <title>Comparative genomics of xylose-fermenting fungi for enhanced biofuel production.</title>
        <authorList>
            <person name="Wohlbach D.J."/>
            <person name="Kuo A."/>
            <person name="Sato T.K."/>
            <person name="Potts K.M."/>
            <person name="Salamov A.A."/>
            <person name="LaButti K.M."/>
            <person name="Sun H."/>
            <person name="Clum A."/>
            <person name="Pangilinan J.L."/>
            <person name="Lindquist E.A."/>
            <person name="Lucas S."/>
            <person name="Lapidus A."/>
            <person name="Jin M."/>
            <person name="Gunawan C."/>
            <person name="Balan V."/>
            <person name="Dale B.E."/>
            <person name="Jeffries T.W."/>
            <person name="Zinkel R."/>
            <person name="Barry K.W."/>
            <person name="Grigoriev I.V."/>
            <person name="Gasch A.P."/>
        </authorList>
    </citation>
    <scope>NUCLEOTIDE SEQUENCE [LARGE SCALE GENOMIC DNA]</scope>
    <source>
        <strain evidence="9">ATCC 10573 / BCRC 21748 / CBS 615 / JCM 9827 / NBRC 10315 / NRRL Y-1498 / VKM Y-70</strain>
    </source>
</reference>
<dbReference type="PANTHER" id="PTHR12945:SF0">
    <property type="entry name" value="TRNA (ADENINE(58)-N(1))-METHYLTRANSFERASE NON-CATALYTIC SUBUNIT TRM6"/>
    <property type="match status" value="1"/>
</dbReference>
<keyword evidence="4 6" id="KW-0819">tRNA processing</keyword>
<name>G3BF45_CANTC</name>
<dbReference type="HOGENOM" id="CLU_010916_2_0_1"/>
<accession>G3BF45</accession>
<dbReference type="InterPro" id="IPR017423">
    <property type="entry name" value="TRM6"/>
</dbReference>
<dbReference type="GO" id="GO:0030488">
    <property type="term" value="P:tRNA methylation"/>
    <property type="evidence" value="ECO:0007669"/>
    <property type="project" value="InterPro"/>
</dbReference>
<dbReference type="GeneID" id="18246339"/>